<organism evidence="2 3">
    <name type="scientific">Basidiobolus meristosporus CBS 931.73</name>
    <dbReference type="NCBI Taxonomy" id="1314790"/>
    <lineage>
        <taxon>Eukaryota</taxon>
        <taxon>Fungi</taxon>
        <taxon>Fungi incertae sedis</taxon>
        <taxon>Zoopagomycota</taxon>
        <taxon>Entomophthoromycotina</taxon>
        <taxon>Basidiobolomycetes</taxon>
        <taxon>Basidiobolales</taxon>
        <taxon>Basidiobolaceae</taxon>
        <taxon>Basidiobolus</taxon>
    </lineage>
</organism>
<reference evidence="2 3" key="1">
    <citation type="submission" date="2016-07" db="EMBL/GenBank/DDBJ databases">
        <title>Pervasive Adenine N6-methylation of Active Genes in Fungi.</title>
        <authorList>
            <consortium name="DOE Joint Genome Institute"/>
            <person name="Mondo S.J."/>
            <person name="Dannebaum R.O."/>
            <person name="Kuo R.C."/>
            <person name="Labutti K."/>
            <person name="Haridas S."/>
            <person name="Kuo A."/>
            <person name="Salamov A."/>
            <person name="Ahrendt S.R."/>
            <person name="Lipzen A."/>
            <person name="Sullivan W."/>
            <person name="Andreopoulos W.B."/>
            <person name="Clum A."/>
            <person name="Lindquist E."/>
            <person name="Daum C."/>
            <person name="Ramamoorthy G.K."/>
            <person name="Gryganskyi A."/>
            <person name="Culley D."/>
            <person name="Magnuson J.K."/>
            <person name="James T.Y."/>
            <person name="O'Malley M.A."/>
            <person name="Stajich J.E."/>
            <person name="Spatafora J.W."/>
            <person name="Visel A."/>
            <person name="Grigoriev I.V."/>
        </authorList>
    </citation>
    <scope>NUCLEOTIDE SEQUENCE [LARGE SCALE GENOMIC DNA]</scope>
    <source>
        <strain evidence="2 3">CBS 931.73</strain>
    </source>
</reference>
<keyword evidence="1" id="KW-0732">Signal</keyword>
<name>A0A1Y1X0S6_9FUNG</name>
<keyword evidence="3" id="KW-1185">Reference proteome</keyword>
<proteinExistence type="predicted"/>
<dbReference type="InParanoid" id="A0A1Y1X0S6"/>
<sequence>MSLLSVVTLLLACGFLGSLAKQVDRNSTQVFTVEYHSDHKYVHNRITNQTFVLYQRGTPKPQPASPRDLFFEVPLNGIGVKSLSALPFIEMFGLRDRIAYVGWAHSAPSSCIQRLYRDRKISSFPQDFLYSMNTVDDYPTFGESSFEEKTIRTQLSEDSDVQESAEWLRFYATFFNLEEKAAVIARDMMHNYHCIKERAATNAKYPKPVIAWTGVFERNGETYIEISMTPYKVNLTTDAGATMIDIDSIHATQKNNSRTTYGYAAVDLQRMAEGSLSFTDMEPTNVYHPERTASLFAYKIADAREVLKDVDILIDETSHDLGRFGRLTFGRSLTAENVLNFYRLNESDTQLNFIKNKAIFREDRSSGWGTYATAMPDAALEDVVNVVHPGFNQFHWMRNVYSDQEVIGVRSTSCEDPEAKLANPATICHEPNGFVIGSPRQLPLQ</sequence>
<evidence type="ECO:0000313" key="3">
    <source>
        <dbReference type="Proteomes" id="UP000193498"/>
    </source>
</evidence>
<dbReference type="Proteomes" id="UP000193498">
    <property type="component" value="Unassembled WGS sequence"/>
</dbReference>
<comment type="caution">
    <text evidence="2">The sequence shown here is derived from an EMBL/GenBank/DDBJ whole genome shotgun (WGS) entry which is preliminary data.</text>
</comment>
<gene>
    <name evidence="2" type="ORF">K493DRAFT_342707</name>
</gene>
<feature type="signal peptide" evidence="1">
    <location>
        <begin position="1"/>
        <end position="20"/>
    </location>
</feature>
<evidence type="ECO:0000256" key="1">
    <source>
        <dbReference type="SAM" id="SignalP"/>
    </source>
</evidence>
<protein>
    <submittedName>
        <fullName evidence="2">Uncharacterized protein</fullName>
    </submittedName>
</protein>
<feature type="chain" id="PRO_5012417756" evidence="1">
    <location>
        <begin position="21"/>
        <end position="445"/>
    </location>
</feature>
<accession>A0A1Y1X0S6</accession>
<dbReference type="STRING" id="1314790.A0A1Y1X0S6"/>
<evidence type="ECO:0000313" key="2">
    <source>
        <dbReference type="EMBL" id="ORX79400.1"/>
    </source>
</evidence>
<dbReference type="EMBL" id="MCFE01000783">
    <property type="protein sequence ID" value="ORX79400.1"/>
    <property type="molecule type" value="Genomic_DNA"/>
</dbReference>
<dbReference type="PANTHER" id="PTHR38360:SF1">
    <property type="entry name" value="F12P19.7"/>
    <property type="match status" value="1"/>
</dbReference>
<dbReference type="AlphaFoldDB" id="A0A1Y1X0S6"/>
<dbReference type="PANTHER" id="PTHR38360">
    <property type="entry name" value="OS03G0120000 PROTEIN"/>
    <property type="match status" value="1"/>
</dbReference>
<dbReference type="OrthoDB" id="409848at2759"/>